<dbReference type="AlphaFoldDB" id="A0A645IPG8"/>
<gene>
    <name evidence="1" type="ORF">SDC9_200902</name>
</gene>
<name>A0A645IPG8_9ZZZZ</name>
<evidence type="ECO:0000313" key="1">
    <source>
        <dbReference type="EMBL" id="MPN53238.1"/>
    </source>
</evidence>
<accession>A0A645IPG8</accession>
<organism evidence="1">
    <name type="scientific">bioreactor metagenome</name>
    <dbReference type="NCBI Taxonomy" id="1076179"/>
    <lineage>
        <taxon>unclassified sequences</taxon>
        <taxon>metagenomes</taxon>
        <taxon>ecological metagenomes</taxon>
    </lineage>
</organism>
<dbReference type="EMBL" id="VSSQ01120152">
    <property type="protein sequence ID" value="MPN53238.1"/>
    <property type="molecule type" value="Genomic_DNA"/>
</dbReference>
<reference evidence="1" key="1">
    <citation type="submission" date="2019-08" db="EMBL/GenBank/DDBJ databases">
        <authorList>
            <person name="Kucharzyk K."/>
            <person name="Murdoch R.W."/>
            <person name="Higgins S."/>
            <person name="Loffler F."/>
        </authorList>
    </citation>
    <scope>NUCLEOTIDE SEQUENCE</scope>
</reference>
<protein>
    <submittedName>
        <fullName evidence="1">Uncharacterized protein</fullName>
    </submittedName>
</protein>
<comment type="caution">
    <text evidence="1">The sequence shown here is derived from an EMBL/GenBank/DDBJ whole genome shotgun (WGS) entry which is preliminary data.</text>
</comment>
<sequence>MQHVDGARIHGNLVLQHGGQCRFIHHIGREDDVGRLAEAGLEARCQRTQDFAARDRIHLHALLAHELEDVNVGAGLLGKAHGVESLELGNALADGGGVIHPQRRAELIGQIPELCGREGVCHGGLLKGNSSAHHACGCLFSPIA</sequence>
<proteinExistence type="predicted"/>